<protein>
    <recommendedName>
        <fullName evidence="5">Peptidase A1 domain-containing protein</fullName>
    </recommendedName>
</protein>
<feature type="chain" id="PRO_5020913056" description="Peptidase A1 domain-containing protein" evidence="4">
    <location>
        <begin position="24"/>
        <end position="536"/>
    </location>
</feature>
<evidence type="ECO:0000259" key="5">
    <source>
        <dbReference type="PROSITE" id="PS51767"/>
    </source>
</evidence>
<dbReference type="PROSITE" id="PS51767">
    <property type="entry name" value="PEPTIDASE_A1"/>
    <property type="match status" value="1"/>
</dbReference>
<dbReference type="InterPro" id="IPR001461">
    <property type="entry name" value="Aspartic_peptidase_A1"/>
</dbReference>
<dbReference type="CDD" id="cd05471">
    <property type="entry name" value="pepsin_like"/>
    <property type="match status" value="1"/>
</dbReference>
<dbReference type="PRINTS" id="PR00792">
    <property type="entry name" value="PEPSIN"/>
</dbReference>
<evidence type="ECO:0000256" key="3">
    <source>
        <dbReference type="SAM" id="Phobius"/>
    </source>
</evidence>
<dbReference type="Pfam" id="PF00026">
    <property type="entry name" value="Asp"/>
    <property type="match status" value="1"/>
</dbReference>
<dbReference type="PANTHER" id="PTHR47966:SF57">
    <property type="entry name" value="PEPTIDASE A1 DOMAIN-CONTAINING PROTEIN"/>
    <property type="match status" value="1"/>
</dbReference>
<feature type="region of interest" description="Disordered" evidence="2">
    <location>
        <begin position="513"/>
        <end position="536"/>
    </location>
</feature>
<organism evidence="6 7">
    <name type="scientific">Steccherinum ochraceum</name>
    <dbReference type="NCBI Taxonomy" id="92696"/>
    <lineage>
        <taxon>Eukaryota</taxon>
        <taxon>Fungi</taxon>
        <taxon>Dikarya</taxon>
        <taxon>Basidiomycota</taxon>
        <taxon>Agaricomycotina</taxon>
        <taxon>Agaricomycetes</taxon>
        <taxon>Polyporales</taxon>
        <taxon>Steccherinaceae</taxon>
        <taxon>Steccherinum</taxon>
    </lineage>
</organism>
<dbReference type="InterPro" id="IPR034164">
    <property type="entry name" value="Pepsin-like_dom"/>
</dbReference>
<keyword evidence="3" id="KW-0472">Membrane</keyword>
<feature type="signal peptide" evidence="4">
    <location>
        <begin position="1"/>
        <end position="23"/>
    </location>
</feature>
<evidence type="ECO:0000256" key="1">
    <source>
        <dbReference type="ARBA" id="ARBA00007447"/>
    </source>
</evidence>
<reference evidence="6 7" key="1">
    <citation type="submission" date="2018-11" db="EMBL/GenBank/DDBJ databases">
        <title>Genome assembly of Steccherinum ochraceum LE-BIN_3174, the white-rot fungus of the Steccherinaceae family (The Residual Polyporoid clade, Polyporales, Basidiomycota).</title>
        <authorList>
            <person name="Fedorova T.V."/>
            <person name="Glazunova O.A."/>
            <person name="Landesman E.O."/>
            <person name="Moiseenko K.V."/>
            <person name="Psurtseva N.V."/>
            <person name="Savinova O.S."/>
            <person name="Shakhova N.V."/>
            <person name="Tyazhelova T.V."/>
            <person name="Vasina D.V."/>
        </authorList>
    </citation>
    <scope>NUCLEOTIDE SEQUENCE [LARGE SCALE GENOMIC DNA]</scope>
    <source>
        <strain evidence="6 7">LE-BIN_3174</strain>
    </source>
</reference>
<dbReference type="OrthoDB" id="771136at2759"/>
<dbReference type="SUPFAM" id="SSF50630">
    <property type="entry name" value="Acid proteases"/>
    <property type="match status" value="1"/>
</dbReference>
<keyword evidence="4" id="KW-0732">Signal</keyword>
<dbReference type="AlphaFoldDB" id="A0A4R0RI76"/>
<keyword evidence="7" id="KW-1185">Reference proteome</keyword>
<evidence type="ECO:0000256" key="2">
    <source>
        <dbReference type="SAM" id="MobiDB-lite"/>
    </source>
</evidence>
<evidence type="ECO:0000313" key="7">
    <source>
        <dbReference type="Proteomes" id="UP000292702"/>
    </source>
</evidence>
<feature type="transmembrane region" description="Helical" evidence="3">
    <location>
        <begin position="480"/>
        <end position="502"/>
    </location>
</feature>
<feature type="domain" description="Peptidase A1" evidence="5">
    <location>
        <begin position="64"/>
        <end position="389"/>
    </location>
</feature>
<name>A0A4R0RI76_9APHY</name>
<dbReference type="Gene3D" id="2.40.70.10">
    <property type="entry name" value="Acid Proteases"/>
    <property type="match status" value="2"/>
</dbReference>
<dbReference type="GO" id="GO:0006508">
    <property type="term" value="P:proteolysis"/>
    <property type="evidence" value="ECO:0007669"/>
    <property type="project" value="InterPro"/>
</dbReference>
<dbReference type="GO" id="GO:0004190">
    <property type="term" value="F:aspartic-type endopeptidase activity"/>
    <property type="evidence" value="ECO:0007669"/>
    <property type="project" value="InterPro"/>
</dbReference>
<dbReference type="EMBL" id="RWJN01000410">
    <property type="protein sequence ID" value="TCD62014.1"/>
    <property type="molecule type" value="Genomic_DNA"/>
</dbReference>
<proteinExistence type="inferred from homology"/>
<comment type="caution">
    <text evidence="6">The sequence shown here is derived from an EMBL/GenBank/DDBJ whole genome shotgun (WGS) entry which is preliminary data.</text>
</comment>
<comment type="similarity">
    <text evidence="1">Belongs to the peptidase A1 family.</text>
</comment>
<dbReference type="InterPro" id="IPR033121">
    <property type="entry name" value="PEPTIDASE_A1"/>
</dbReference>
<evidence type="ECO:0000313" key="6">
    <source>
        <dbReference type="EMBL" id="TCD62014.1"/>
    </source>
</evidence>
<sequence length="536" mass="56753">MRWPSCRLTIVAWTLSALPVILGARFSLTQRDEPPHSTRLNFTNPADPFSFGVEDLDGDGLIFYFVTVKVDGQDFVVSLDTGSSDLWLDASNITFSNNVVSTNQSGAVPYGDGTAAVGPILLSDIAFGEFVIEKQAFISAPGSNATLEGRQGLLGVGPPSSSIVGGQLANTTFDGAPLLSNLFNLYPNESNFITFLLNRTDLGVTGGGSFTVGELDSDFAAVANATKLPVLGQTGFWLTAMDSMIVNGQTVSGGGVLDNTTFPHAKIPAGFEHKLLTVLDTGTALVNGPPSYVDAIYKTIPNASLVASAGTYIIPCDTKLNVSFVFNGTEYPMDPLDAIRVGSNDDGSIVCAGTISYIDEDSLDFILGDSFMRNVYSLFDFGNLTDANDSQPFIQLLSVTDKDQAWADFDTVQRARVASFQAYASNATSTATSTASIVLTTSINPPPTQSAAVQDLAGALAAQDDPTSASDYAILKRNSFIIIGLLAGVLVLLVALIAMQVVKARGQGRKYSPLTHTGRNFHAGDDDEPFTKQYDS</sequence>
<accession>A0A4R0RI76</accession>
<keyword evidence="3" id="KW-0812">Transmembrane</keyword>
<keyword evidence="3" id="KW-1133">Transmembrane helix</keyword>
<dbReference type="PANTHER" id="PTHR47966">
    <property type="entry name" value="BETA-SITE APP-CLEAVING ENZYME, ISOFORM A-RELATED"/>
    <property type="match status" value="1"/>
</dbReference>
<gene>
    <name evidence="6" type="ORF">EIP91_007609</name>
</gene>
<evidence type="ECO:0000256" key="4">
    <source>
        <dbReference type="SAM" id="SignalP"/>
    </source>
</evidence>
<dbReference type="InterPro" id="IPR021109">
    <property type="entry name" value="Peptidase_aspartic_dom_sf"/>
</dbReference>
<dbReference type="Proteomes" id="UP000292702">
    <property type="component" value="Unassembled WGS sequence"/>
</dbReference>